<accession>A0A0G4ETZ4</accession>
<reference evidence="6 7" key="1">
    <citation type="submission" date="2014-11" db="EMBL/GenBank/DDBJ databases">
        <authorList>
            <person name="Zhu J."/>
            <person name="Qi W."/>
            <person name="Song R."/>
        </authorList>
    </citation>
    <scope>NUCLEOTIDE SEQUENCE [LARGE SCALE GENOMIC DNA]</scope>
</reference>
<dbReference type="InterPro" id="IPR038765">
    <property type="entry name" value="Papain-like_cys_pep_sf"/>
</dbReference>
<dbReference type="OrthoDB" id="441095at2759"/>
<dbReference type="GO" id="GO:0046938">
    <property type="term" value="P:phytochelatin biosynthetic process"/>
    <property type="evidence" value="ECO:0007669"/>
    <property type="project" value="InterPro"/>
</dbReference>
<dbReference type="Proteomes" id="UP000041254">
    <property type="component" value="Unassembled WGS sequence"/>
</dbReference>
<dbReference type="Pfam" id="PF05023">
    <property type="entry name" value="Phytochelatin"/>
    <property type="match status" value="1"/>
</dbReference>
<name>A0A0G4ETZ4_VITBC</name>
<dbReference type="InterPro" id="IPR040409">
    <property type="entry name" value="PCS-like"/>
</dbReference>
<dbReference type="PhylomeDB" id="A0A0G4ETZ4"/>
<keyword evidence="4" id="KW-0479">Metal-binding</keyword>
<dbReference type="VEuPathDB" id="CryptoDB:Vbra_8175"/>
<keyword evidence="2" id="KW-0104">Cadmium</keyword>
<evidence type="ECO:0000256" key="2">
    <source>
        <dbReference type="ARBA" id="ARBA00022539"/>
    </source>
</evidence>
<evidence type="ECO:0000313" key="6">
    <source>
        <dbReference type="EMBL" id="CEM01730.1"/>
    </source>
</evidence>
<keyword evidence="3" id="KW-0808">Transferase</keyword>
<feature type="domain" description="Peptidase C83" evidence="5">
    <location>
        <begin position="25"/>
        <end position="276"/>
    </location>
</feature>
<dbReference type="GO" id="GO:0016756">
    <property type="term" value="F:glutathione gamma-glutamylcysteinyltransferase activity"/>
    <property type="evidence" value="ECO:0007669"/>
    <property type="project" value="UniProtKB-EC"/>
</dbReference>
<dbReference type="InterPro" id="IPR007719">
    <property type="entry name" value="PCS_N"/>
</dbReference>
<dbReference type="SUPFAM" id="SSF54001">
    <property type="entry name" value="Cysteine proteinases"/>
    <property type="match status" value="1"/>
</dbReference>
<dbReference type="InterPro" id="IPR038156">
    <property type="entry name" value="PCS_N_sf"/>
</dbReference>
<dbReference type="GO" id="GO:0046872">
    <property type="term" value="F:metal ion binding"/>
    <property type="evidence" value="ECO:0007669"/>
    <property type="project" value="UniProtKB-KW"/>
</dbReference>
<keyword evidence="7" id="KW-1185">Reference proteome</keyword>
<gene>
    <name evidence="6" type="ORF">Vbra_8175</name>
</gene>
<evidence type="ECO:0000313" key="7">
    <source>
        <dbReference type="Proteomes" id="UP000041254"/>
    </source>
</evidence>
<evidence type="ECO:0000259" key="5">
    <source>
        <dbReference type="PROSITE" id="PS51443"/>
    </source>
</evidence>
<dbReference type="PROSITE" id="PS51443">
    <property type="entry name" value="PCS"/>
    <property type="match status" value="1"/>
</dbReference>
<evidence type="ECO:0000256" key="1">
    <source>
        <dbReference type="ARBA" id="ARBA00012468"/>
    </source>
</evidence>
<sequence length="282" mass="30488">MAEPSAIDPRDIALVSIHFSFADTLSEDGIYSKDAKTKAFHILNVQRCTKQIFLYGKSGRPAWEAMTRLLTHNDHALLKVLFAAFLDASMPEHQIRSAGWWRRWTEGNTNHTSSVSQCAIASLALTAGVAHGDALISESSLVERLAPLLPSDLATKGMTLQQLAPLVDAAGLRPSTHLAADSSVEAFRDACCASLRRGVPVIVNYDMTCLGQEGVGGHFSVVGAYAPSCDRFLLLDVWPETPLVWATASQLYAAMDTIDGDSGRSRGFVTVERKDGPGRQSD</sequence>
<dbReference type="PANTHER" id="PTHR33447:SF20">
    <property type="entry name" value="GLUTATHIONE GAMMA-GLUTAMYLCYSTEINYLTRANSFERASE"/>
    <property type="match status" value="1"/>
</dbReference>
<evidence type="ECO:0000256" key="3">
    <source>
        <dbReference type="ARBA" id="ARBA00022679"/>
    </source>
</evidence>
<dbReference type="EC" id="2.3.2.15" evidence="1"/>
<dbReference type="InParanoid" id="A0A0G4ETZ4"/>
<evidence type="ECO:0000256" key="4">
    <source>
        <dbReference type="ARBA" id="ARBA00022723"/>
    </source>
</evidence>
<organism evidence="6 7">
    <name type="scientific">Vitrella brassicaformis (strain CCMP3155)</name>
    <dbReference type="NCBI Taxonomy" id="1169540"/>
    <lineage>
        <taxon>Eukaryota</taxon>
        <taxon>Sar</taxon>
        <taxon>Alveolata</taxon>
        <taxon>Colpodellida</taxon>
        <taxon>Vitrellaceae</taxon>
        <taxon>Vitrella</taxon>
    </lineage>
</organism>
<protein>
    <recommendedName>
        <fullName evidence="1">glutathione gamma-glutamylcysteinyltransferase</fullName>
        <ecNumber evidence="1">2.3.2.15</ecNumber>
    </recommendedName>
</protein>
<proteinExistence type="predicted"/>
<dbReference type="EMBL" id="CDMY01000309">
    <property type="protein sequence ID" value="CEM01730.1"/>
    <property type="molecule type" value="Genomic_DNA"/>
</dbReference>
<dbReference type="Gene3D" id="3.90.70.30">
    <property type="entry name" value="Phytochelatin synthase, N-terminal domain"/>
    <property type="match status" value="1"/>
</dbReference>
<dbReference type="GO" id="GO:0010038">
    <property type="term" value="P:response to metal ion"/>
    <property type="evidence" value="ECO:0007669"/>
    <property type="project" value="InterPro"/>
</dbReference>
<dbReference type="PANTHER" id="PTHR33447">
    <property type="entry name" value="GLUTATHIONE GAMMA-GLUTAMYLCYSTEINYLTRANSFERASE"/>
    <property type="match status" value="1"/>
</dbReference>
<dbReference type="AlphaFoldDB" id="A0A0G4ETZ4"/>